<dbReference type="EMBL" id="JAACJM010000007">
    <property type="protein sequence ID" value="KAF5371636.1"/>
    <property type="molecule type" value="Genomic_DNA"/>
</dbReference>
<comment type="similarity">
    <text evidence="1">Belongs to the protein kinase superfamily. TKL Ser/Thr protein kinase family. ROCO subfamily.</text>
</comment>
<evidence type="ECO:0000256" key="2">
    <source>
        <dbReference type="ARBA" id="ARBA00022737"/>
    </source>
</evidence>
<name>A0A8H5GV60_9AGAR</name>
<protein>
    <recommendedName>
        <fullName evidence="3">Protein kinase domain-containing protein</fullName>
    </recommendedName>
</protein>
<evidence type="ECO:0000259" key="3">
    <source>
        <dbReference type="PROSITE" id="PS50011"/>
    </source>
</evidence>
<dbReference type="SUPFAM" id="SSF56112">
    <property type="entry name" value="Protein kinase-like (PK-like)"/>
    <property type="match status" value="1"/>
</dbReference>
<dbReference type="GO" id="GO:0004674">
    <property type="term" value="F:protein serine/threonine kinase activity"/>
    <property type="evidence" value="ECO:0007669"/>
    <property type="project" value="TreeGrafter"/>
</dbReference>
<dbReference type="InterPro" id="IPR000719">
    <property type="entry name" value="Prot_kinase_dom"/>
</dbReference>
<proteinExistence type="inferred from homology"/>
<evidence type="ECO:0000256" key="1">
    <source>
        <dbReference type="ARBA" id="ARBA00008171"/>
    </source>
</evidence>
<dbReference type="GO" id="GO:0005524">
    <property type="term" value="F:ATP binding"/>
    <property type="evidence" value="ECO:0007669"/>
    <property type="project" value="InterPro"/>
</dbReference>
<dbReference type="SMART" id="SM00220">
    <property type="entry name" value="S_TKc"/>
    <property type="match status" value="1"/>
</dbReference>
<dbReference type="PROSITE" id="PS50011">
    <property type="entry name" value="PROTEIN_KINASE_DOM"/>
    <property type="match status" value="1"/>
</dbReference>
<dbReference type="Gene3D" id="3.40.50.300">
    <property type="entry name" value="P-loop containing nucleotide triphosphate hydrolases"/>
    <property type="match status" value="1"/>
</dbReference>
<dbReference type="Pfam" id="PF07714">
    <property type="entry name" value="PK_Tyr_Ser-Thr"/>
    <property type="match status" value="1"/>
</dbReference>
<sequence>MSGSQALFAHSHGISFHNSSIVAVAGNQINYAEEAGLRRLYETVANVGALHDSEARYPPPKCHPATRQAVLARLSNWIIGLPVDSVDESSMSPATSVHWLYGQAGMGKSAVAQTLAERFDGSQGSRYLAASFFFSRSNPARSSPASFVTTISLCLAIWTGNSSLRAAIDEVVRTNPTILGASVETQFRELVVKPLLRLSPEETLELPKVVIIDGLDECLGTDSQRRILTTIFHALGSGTTNTRQSRFPLRFLIASRPEIAIRDVFNNHNDVTARTELGNNHQAYEDIARYLRDEFARIYDNHRLTMVDVQLPWPSRGVIDNIVQRASGQFIYAKTVLKYVDDEFSTPLERLELVMDLPVGDPDALAELDALYHQILSVNPNTNRLVLVLGAVLAIVKEDRNQRLFHSLDHLLSLPAGSVLSTLRGMHSVLDITEEGIRVSHKSFEDFLKDRRRSREYFIDVDAYRDGLMQKARQIVTAYQIELSNPNLDSLRRTECLRYIFAFAKNFAVLPASFLVNRLDLHVDDPYFPFAGGRSADFYRGIANGQQVCFKVLRTYAQRTQSEYAGLSSDFCYEMSIWRQLQHPNILPFVGVDFHLFPGRRFCAISPWMSNGNLSSFLHDHPEQDRIQCIIQIAEGMNYLHSLRPTIAHGDIKGVNILVSNDLRCCLCDFGLAMEYQIADPGTDETRGSVRWLAPEFLDITVNGQDMLARDVFAFACTAFEISSGRIPRDNCTSDAQVIFELQNERRPSRPNTGWCTDAIWALIEHGWAQDPTSRPRSQEIRDYLRQLG</sequence>
<evidence type="ECO:0000313" key="4">
    <source>
        <dbReference type="EMBL" id="KAF5371636.1"/>
    </source>
</evidence>
<dbReference type="Pfam" id="PF24883">
    <property type="entry name" value="NPHP3_N"/>
    <property type="match status" value="1"/>
</dbReference>
<comment type="caution">
    <text evidence="4">The sequence shown here is derived from an EMBL/GenBank/DDBJ whole genome shotgun (WGS) entry which is preliminary data.</text>
</comment>
<evidence type="ECO:0000313" key="5">
    <source>
        <dbReference type="Proteomes" id="UP000559256"/>
    </source>
</evidence>
<reference evidence="4 5" key="1">
    <citation type="journal article" date="2020" name="ISME J.">
        <title>Uncovering the hidden diversity of litter-decomposition mechanisms in mushroom-forming fungi.</title>
        <authorList>
            <person name="Floudas D."/>
            <person name="Bentzer J."/>
            <person name="Ahren D."/>
            <person name="Johansson T."/>
            <person name="Persson P."/>
            <person name="Tunlid A."/>
        </authorList>
    </citation>
    <scope>NUCLEOTIDE SEQUENCE [LARGE SCALE GENOMIC DNA]</scope>
    <source>
        <strain evidence="4 5">CBS 291.85</strain>
    </source>
</reference>
<dbReference type="InterPro" id="IPR011009">
    <property type="entry name" value="Kinase-like_dom_sf"/>
</dbReference>
<keyword evidence="5" id="KW-1185">Reference proteome</keyword>
<dbReference type="PROSITE" id="PS00108">
    <property type="entry name" value="PROTEIN_KINASE_ST"/>
    <property type="match status" value="1"/>
</dbReference>
<gene>
    <name evidence="4" type="ORF">D9758_003373</name>
</gene>
<dbReference type="SUPFAM" id="SSF52540">
    <property type="entry name" value="P-loop containing nucleoside triphosphate hydrolases"/>
    <property type="match status" value="1"/>
</dbReference>
<dbReference type="InterPro" id="IPR056884">
    <property type="entry name" value="NPHP3-like_N"/>
</dbReference>
<dbReference type="InterPro" id="IPR051681">
    <property type="entry name" value="Ser/Thr_Kinases-Pseudokinases"/>
</dbReference>
<dbReference type="Gene3D" id="1.10.510.10">
    <property type="entry name" value="Transferase(Phosphotransferase) domain 1"/>
    <property type="match status" value="1"/>
</dbReference>
<accession>A0A8H5GV60</accession>
<organism evidence="4 5">
    <name type="scientific">Tetrapyrgos nigripes</name>
    <dbReference type="NCBI Taxonomy" id="182062"/>
    <lineage>
        <taxon>Eukaryota</taxon>
        <taxon>Fungi</taxon>
        <taxon>Dikarya</taxon>
        <taxon>Basidiomycota</taxon>
        <taxon>Agaricomycotina</taxon>
        <taxon>Agaricomycetes</taxon>
        <taxon>Agaricomycetidae</taxon>
        <taxon>Agaricales</taxon>
        <taxon>Marasmiineae</taxon>
        <taxon>Marasmiaceae</taxon>
        <taxon>Tetrapyrgos</taxon>
    </lineage>
</organism>
<dbReference type="InterPro" id="IPR027417">
    <property type="entry name" value="P-loop_NTPase"/>
</dbReference>
<dbReference type="InterPro" id="IPR001245">
    <property type="entry name" value="Ser-Thr/Tyr_kinase_cat_dom"/>
</dbReference>
<feature type="domain" description="Protein kinase" evidence="3">
    <location>
        <begin position="524"/>
        <end position="785"/>
    </location>
</feature>
<dbReference type="AlphaFoldDB" id="A0A8H5GV60"/>
<dbReference type="Proteomes" id="UP000559256">
    <property type="component" value="Unassembled WGS sequence"/>
</dbReference>
<dbReference type="InterPro" id="IPR008271">
    <property type="entry name" value="Ser/Thr_kinase_AS"/>
</dbReference>
<keyword evidence="2" id="KW-0677">Repeat</keyword>
<dbReference type="PANTHER" id="PTHR44329">
    <property type="entry name" value="SERINE/THREONINE-PROTEIN KINASE TNNI3K-RELATED"/>
    <property type="match status" value="1"/>
</dbReference>
<dbReference type="OrthoDB" id="21416at2759"/>